<feature type="compositionally biased region" description="Basic and acidic residues" evidence="2">
    <location>
        <begin position="28"/>
        <end position="39"/>
    </location>
</feature>
<dbReference type="PANTHER" id="PTHR10281">
    <property type="entry name" value="MEMBRANE-ASSOCIATED PROGESTERONE RECEPTOR COMPONENT-RELATED"/>
    <property type="match status" value="1"/>
</dbReference>
<dbReference type="GO" id="GO:0016020">
    <property type="term" value="C:membrane"/>
    <property type="evidence" value="ECO:0007669"/>
    <property type="project" value="TreeGrafter"/>
</dbReference>
<comment type="caution">
    <text evidence="4">The sequence shown here is derived from an EMBL/GenBank/DDBJ whole genome shotgun (WGS) entry which is preliminary data.</text>
</comment>
<dbReference type="AlphaFoldDB" id="A0A0V0QH25"/>
<dbReference type="Proteomes" id="UP000054937">
    <property type="component" value="Unassembled WGS sequence"/>
</dbReference>
<proteinExistence type="inferred from homology"/>
<dbReference type="SUPFAM" id="SSF55856">
    <property type="entry name" value="Cytochrome b5-like heme/steroid binding domain"/>
    <property type="match status" value="1"/>
</dbReference>
<gene>
    <name evidence="4" type="ORF">PPERSA_01371</name>
</gene>
<protein>
    <submittedName>
        <fullName evidence="4">Cytochrome b5-like heme/steroid binding domain</fullName>
    </submittedName>
</protein>
<dbReference type="Gene3D" id="3.10.120.10">
    <property type="entry name" value="Cytochrome b5-like heme/steroid binding domain"/>
    <property type="match status" value="1"/>
</dbReference>
<dbReference type="GO" id="GO:0012505">
    <property type="term" value="C:endomembrane system"/>
    <property type="evidence" value="ECO:0007669"/>
    <property type="project" value="TreeGrafter"/>
</dbReference>
<feature type="region of interest" description="Disordered" evidence="2">
    <location>
        <begin position="1"/>
        <end position="61"/>
    </location>
</feature>
<dbReference type="InterPro" id="IPR001199">
    <property type="entry name" value="Cyt_B5-like_heme/steroid-bd"/>
</dbReference>
<evidence type="ECO:0000256" key="2">
    <source>
        <dbReference type="SAM" id="MobiDB-lite"/>
    </source>
</evidence>
<dbReference type="SMART" id="SM01117">
    <property type="entry name" value="Cyt-b5"/>
    <property type="match status" value="1"/>
</dbReference>
<evidence type="ECO:0000256" key="1">
    <source>
        <dbReference type="ARBA" id="ARBA00038357"/>
    </source>
</evidence>
<feature type="compositionally biased region" description="Low complexity" evidence="2">
    <location>
        <begin position="41"/>
        <end position="53"/>
    </location>
</feature>
<accession>A0A0V0QH25</accession>
<comment type="similarity">
    <text evidence="1">Belongs to the cytochrome b5 family. MAPR subfamily.</text>
</comment>
<dbReference type="OrthoDB" id="308934at2759"/>
<dbReference type="PANTHER" id="PTHR10281:SF76">
    <property type="entry name" value="CALCUTTA CUP-RELATED"/>
    <property type="match status" value="1"/>
</dbReference>
<evidence type="ECO:0000313" key="4">
    <source>
        <dbReference type="EMBL" id="KRX01468.1"/>
    </source>
</evidence>
<evidence type="ECO:0000259" key="3">
    <source>
        <dbReference type="SMART" id="SM01117"/>
    </source>
</evidence>
<sequence>MEEENPQNNQNQSQNQNQKDNWNEEEWEKQWQEAQEKAQKQKQQQLQQSGKQAGPSSMQIDGQGVEQIPEDQLPYMTYDELLQFDGIKEKKAYVAVCDIVFDTTGSGFYGPGESYHHLAGHEASVSLSKMSFEDVFLDKYGIYGMTKKELECLRDWYDKFTLKYKKVAKLKPKTEDQITEKDKEDFEKIKNNNYNNPCMQQ</sequence>
<name>A0A0V0QH25_PSEPJ</name>
<feature type="domain" description="Cytochrome b5 heme-binding" evidence="3">
    <location>
        <begin position="76"/>
        <end position="171"/>
    </location>
</feature>
<dbReference type="InParanoid" id="A0A0V0QH25"/>
<dbReference type="EMBL" id="LDAU01000170">
    <property type="protein sequence ID" value="KRX01468.1"/>
    <property type="molecule type" value="Genomic_DNA"/>
</dbReference>
<organism evidence="4 5">
    <name type="scientific">Pseudocohnilembus persalinus</name>
    <name type="common">Ciliate</name>
    <dbReference type="NCBI Taxonomy" id="266149"/>
    <lineage>
        <taxon>Eukaryota</taxon>
        <taxon>Sar</taxon>
        <taxon>Alveolata</taxon>
        <taxon>Ciliophora</taxon>
        <taxon>Intramacronucleata</taxon>
        <taxon>Oligohymenophorea</taxon>
        <taxon>Scuticociliatia</taxon>
        <taxon>Philasterida</taxon>
        <taxon>Pseudocohnilembidae</taxon>
        <taxon>Pseudocohnilembus</taxon>
    </lineage>
</organism>
<keyword evidence="5" id="KW-1185">Reference proteome</keyword>
<dbReference type="InterPro" id="IPR050577">
    <property type="entry name" value="MAPR/NEUFC/NENF-like"/>
</dbReference>
<evidence type="ECO:0000313" key="5">
    <source>
        <dbReference type="Proteomes" id="UP000054937"/>
    </source>
</evidence>
<reference evidence="4 5" key="1">
    <citation type="journal article" date="2015" name="Sci. Rep.">
        <title>Genome of the facultative scuticociliatosis pathogen Pseudocohnilembus persalinus provides insight into its virulence through horizontal gene transfer.</title>
        <authorList>
            <person name="Xiong J."/>
            <person name="Wang G."/>
            <person name="Cheng J."/>
            <person name="Tian M."/>
            <person name="Pan X."/>
            <person name="Warren A."/>
            <person name="Jiang C."/>
            <person name="Yuan D."/>
            <person name="Miao W."/>
        </authorList>
    </citation>
    <scope>NUCLEOTIDE SEQUENCE [LARGE SCALE GENOMIC DNA]</scope>
    <source>
        <strain evidence="4">36N120E</strain>
    </source>
</reference>
<dbReference type="InterPro" id="IPR036400">
    <property type="entry name" value="Cyt_B5-like_heme/steroid_sf"/>
</dbReference>
<feature type="compositionally biased region" description="Low complexity" evidence="2">
    <location>
        <begin position="1"/>
        <end position="20"/>
    </location>
</feature>